<sequence length="58" mass="7243">MALLQLRKKEEQPKKEDEKEREEIISIDKLPEEYLRLEYPNDWKYLQKVKGYRCFLKL</sequence>
<dbReference type="GeneID" id="58787512"/>
<feature type="compositionally biased region" description="Basic and acidic residues" evidence="1">
    <location>
        <begin position="7"/>
        <end position="20"/>
    </location>
</feature>
<dbReference type="HOGENOM" id="CLU_3021142_0_0_2"/>
<feature type="region of interest" description="Disordered" evidence="1">
    <location>
        <begin position="1"/>
        <end position="20"/>
    </location>
</feature>
<evidence type="ECO:0000256" key="1">
    <source>
        <dbReference type="SAM" id="MobiDB-lite"/>
    </source>
</evidence>
<dbReference type="RefSeq" id="WP_012716639.1">
    <property type="nucleotide sequence ID" value="NC_012622.1"/>
</dbReference>
<dbReference type="AlphaFoldDB" id="C3NAC9"/>
<evidence type="ECO:0000313" key="2">
    <source>
        <dbReference type="EMBL" id="ACP46722.1"/>
    </source>
</evidence>
<reference evidence="2 3" key="1">
    <citation type="journal article" date="2009" name="Proc. Natl. Acad. Sci. U.S.A.">
        <title>Biogeography of the Sulfolobus islandicus pan-genome.</title>
        <authorList>
            <person name="Reno M.L."/>
            <person name="Held N.L."/>
            <person name="Fields C.J."/>
            <person name="Burke P.V."/>
            <person name="Whitaker R.J."/>
        </authorList>
    </citation>
    <scope>NUCLEOTIDE SEQUENCE [LARGE SCALE GENOMIC DNA]</scope>
    <source>
        <strain evidence="3">Y.G.57.14 / Yellowstone #1</strain>
    </source>
</reference>
<name>C3NAC9_SACI7</name>
<accession>C3NAC9</accession>
<dbReference type="EMBL" id="CP001403">
    <property type="protein sequence ID" value="ACP46722.1"/>
    <property type="molecule type" value="Genomic_DNA"/>
</dbReference>
<proteinExistence type="predicted"/>
<dbReference type="KEGG" id="siy:YG5714_2486"/>
<dbReference type="Proteomes" id="UP000002308">
    <property type="component" value="Chromosome"/>
</dbReference>
<gene>
    <name evidence="2" type="ordered locus">YG5714_2486</name>
</gene>
<evidence type="ECO:0000313" key="3">
    <source>
        <dbReference type="Proteomes" id="UP000002308"/>
    </source>
</evidence>
<organism evidence="2 3">
    <name type="scientific">Saccharolobus islandicus (strain Y.G.57.14 / Yellowstone #1)</name>
    <name type="common">Sulfolobus islandicus</name>
    <dbReference type="NCBI Taxonomy" id="439386"/>
    <lineage>
        <taxon>Archaea</taxon>
        <taxon>Thermoproteota</taxon>
        <taxon>Thermoprotei</taxon>
        <taxon>Sulfolobales</taxon>
        <taxon>Sulfolobaceae</taxon>
        <taxon>Saccharolobus</taxon>
    </lineage>
</organism>
<protein>
    <submittedName>
        <fullName evidence="2">Uncharacterized protein</fullName>
    </submittedName>
</protein>